<keyword evidence="3 7" id="KW-0812">Transmembrane</keyword>
<feature type="transmembrane region" description="Helical" evidence="7">
    <location>
        <begin position="380"/>
        <end position="400"/>
    </location>
</feature>
<evidence type="ECO:0000313" key="8">
    <source>
        <dbReference type="EMBL" id="CUM97389.1"/>
    </source>
</evidence>
<feature type="transmembrane region" description="Helical" evidence="7">
    <location>
        <begin position="298"/>
        <end position="319"/>
    </location>
</feature>
<feature type="transmembrane region" description="Helical" evidence="7">
    <location>
        <begin position="185"/>
        <end position="206"/>
    </location>
</feature>
<keyword evidence="4 7" id="KW-1133">Transmembrane helix</keyword>
<dbReference type="OrthoDB" id="9775950at2"/>
<feature type="transmembrane region" description="Helical" evidence="7">
    <location>
        <begin position="532"/>
        <end position="552"/>
    </location>
</feature>
<dbReference type="InterPro" id="IPR002528">
    <property type="entry name" value="MATE_fam"/>
</dbReference>
<comment type="subcellular location">
    <subcellularLocation>
        <location evidence="1">Cell membrane</location>
        <topology evidence="1">Multi-pass membrane protein</topology>
    </subcellularLocation>
</comment>
<protein>
    <submittedName>
        <fullName evidence="8">Probable cell division protein ytgP</fullName>
    </submittedName>
</protein>
<feature type="transmembrane region" description="Helical" evidence="7">
    <location>
        <begin position="443"/>
        <end position="462"/>
    </location>
</feature>
<dbReference type="GO" id="GO:0005886">
    <property type="term" value="C:plasma membrane"/>
    <property type="evidence" value="ECO:0007669"/>
    <property type="project" value="UniProtKB-SubCell"/>
</dbReference>
<keyword evidence="2" id="KW-1003">Cell membrane</keyword>
<keyword evidence="5 7" id="KW-0472">Membrane</keyword>
<dbReference type="PANTHER" id="PTHR30250">
    <property type="entry name" value="PST FAMILY PREDICTED COLANIC ACID TRANSPORTER"/>
    <property type="match status" value="1"/>
</dbReference>
<reference evidence="8 9" key="1">
    <citation type="submission" date="2015-09" db="EMBL/GenBank/DDBJ databases">
        <authorList>
            <consortium name="Pathogen Informatics"/>
        </authorList>
    </citation>
    <scope>NUCLEOTIDE SEQUENCE [LARGE SCALE GENOMIC DNA]</scope>
    <source>
        <strain evidence="8 9">2789STDY5834966</strain>
    </source>
</reference>
<dbReference type="GO" id="GO:0051301">
    <property type="term" value="P:cell division"/>
    <property type="evidence" value="ECO:0007669"/>
    <property type="project" value="UniProtKB-KW"/>
</dbReference>
<name>A0A173T5W3_9FIRM</name>
<evidence type="ECO:0000313" key="9">
    <source>
        <dbReference type="Proteomes" id="UP000095390"/>
    </source>
</evidence>
<dbReference type="GO" id="GO:0042910">
    <property type="term" value="F:xenobiotic transmembrane transporter activity"/>
    <property type="evidence" value="ECO:0007669"/>
    <property type="project" value="InterPro"/>
</dbReference>
<evidence type="ECO:0000256" key="4">
    <source>
        <dbReference type="ARBA" id="ARBA00022989"/>
    </source>
</evidence>
<dbReference type="GO" id="GO:0015297">
    <property type="term" value="F:antiporter activity"/>
    <property type="evidence" value="ECO:0007669"/>
    <property type="project" value="InterPro"/>
</dbReference>
<dbReference type="RefSeq" id="WP_055182825.1">
    <property type="nucleotide sequence ID" value="NZ_CYYC01000014.1"/>
</dbReference>
<dbReference type="InterPro" id="IPR050833">
    <property type="entry name" value="Poly_Biosynth_Transport"/>
</dbReference>
<keyword evidence="6" id="KW-0175">Coiled coil</keyword>
<keyword evidence="8" id="KW-0132">Cell division</keyword>
<organism evidence="8 9">
    <name type="scientific">Anaerobutyricum hallii</name>
    <dbReference type="NCBI Taxonomy" id="39488"/>
    <lineage>
        <taxon>Bacteria</taxon>
        <taxon>Bacillati</taxon>
        <taxon>Bacillota</taxon>
        <taxon>Clostridia</taxon>
        <taxon>Lachnospirales</taxon>
        <taxon>Lachnospiraceae</taxon>
        <taxon>Anaerobutyricum</taxon>
    </lineage>
</organism>
<accession>A0A173T5W3</accession>
<evidence type="ECO:0000256" key="2">
    <source>
        <dbReference type="ARBA" id="ARBA00022475"/>
    </source>
</evidence>
<dbReference type="EMBL" id="CYYC01000014">
    <property type="protein sequence ID" value="CUM97389.1"/>
    <property type="molecule type" value="Genomic_DNA"/>
</dbReference>
<dbReference type="Pfam" id="PF01554">
    <property type="entry name" value="MatE"/>
    <property type="match status" value="1"/>
</dbReference>
<evidence type="ECO:0000256" key="3">
    <source>
        <dbReference type="ARBA" id="ARBA00022692"/>
    </source>
</evidence>
<proteinExistence type="predicted"/>
<feature type="transmembrane region" description="Helical" evidence="7">
    <location>
        <begin position="468"/>
        <end position="489"/>
    </location>
</feature>
<feature type="transmembrane region" description="Helical" evidence="7">
    <location>
        <begin position="412"/>
        <end position="436"/>
    </location>
</feature>
<feature type="coiled-coil region" evidence="6">
    <location>
        <begin position="218"/>
        <end position="248"/>
    </location>
</feature>
<feature type="transmembrane region" description="Helical" evidence="7">
    <location>
        <begin position="41"/>
        <end position="63"/>
    </location>
</feature>
<evidence type="ECO:0000256" key="1">
    <source>
        <dbReference type="ARBA" id="ARBA00004651"/>
    </source>
</evidence>
<dbReference type="Pfam" id="PF01943">
    <property type="entry name" value="Polysacc_synt"/>
    <property type="match status" value="1"/>
</dbReference>
<gene>
    <name evidence="8" type="primary">ytgP_2</name>
    <name evidence="8" type="ORF">ERS852578_01419</name>
</gene>
<feature type="transmembrane region" description="Helical" evidence="7">
    <location>
        <begin position="84"/>
        <end position="105"/>
    </location>
</feature>
<dbReference type="InterPro" id="IPR002797">
    <property type="entry name" value="Polysacc_synth"/>
</dbReference>
<feature type="transmembrane region" description="Helical" evidence="7">
    <location>
        <begin position="501"/>
        <end position="520"/>
    </location>
</feature>
<dbReference type="InterPro" id="IPR024923">
    <property type="entry name" value="PG_synth_SpoVB"/>
</dbReference>
<keyword evidence="8" id="KW-0131">Cell cycle</keyword>
<dbReference type="PANTHER" id="PTHR30250:SF21">
    <property type="entry name" value="LIPID II FLIPPASE MURJ"/>
    <property type="match status" value="1"/>
</dbReference>
<dbReference type="CDD" id="cd13124">
    <property type="entry name" value="MATE_SpoVB_like"/>
    <property type="match status" value="1"/>
</dbReference>
<dbReference type="PIRSF" id="PIRSF038958">
    <property type="entry name" value="PG_synth_SpoVB"/>
    <property type="match status" value="1"/>
</dbReference>
<evidence type="ECO:0000256" key="5">
    <source>
        <dbReference type="ARBA" id="ARBA00023136"/>
    </source>
</evidence>
<evidence type="ECO:0000256" key="6">
    <source>
        <dbReference type="SAM" id="Coils"/>
    </source>
</evidence>
<dbReference type="Proteomes" id="UP000095390">
    <property type="component" value="Unassembled WGS sequence"/>
</dbReference>
<dbReference type="AlphaFoldDB" id="A0A173T5W3"/>
<evidence type="ECO:0000256" key="7">
    <source>
        <dbReference type="SAM" id="Phobius"/>
    </source>
</evidence>
<feature type="transmembrane region" description="Helical" evidence="7">
    <location>
        <begin position="339"/>
        <end position="359"/>
    </location>
</feature>
<sequence length="556" mass="62466">MSYKKMIFTGTLILTLSGFLARILGFYNRIFLSNLIGAKELGIYQLIFPIYMLCFSLCCHGFETGISNLTSRFFAKGQKKNAHHLVRLGCLFSFCLSILLMFALFEGADYLSTFILKEASAAPSLKIAALSLPFVSIKACLHGYYIGLNHSSVPAVSQIVEQITRVGGIYLLSISVFIMGADARIAAWGMVLGEAVSTIYTILAYFRRLFFENSIFFQKNLQKNNSNKNKQNKKISNKKNQNKRILNKNNSDKISKNYNKKYADKRTFSRQADSFTLSTRELLEHFFSFSIPISVNHFCLTIISSLETMLIPFMLEIFFHSHSQALETYGTLTGMALPFLFFPATIVNSLSVMLMPAISSAYDQKQHRQMENTISASLHFCLLIGIFSTFAFLIYGTVLGETIFHSKEAGQYVYLFSVLCPFMYAAQTTSSILNGFGKTKQTLYHNLLGVGIRIFFILLLIPSKGIPGYLIGLLAGYSLQLLLNLFCIYQIVPFYFSAEKTLLFPVLTAIGGGILSKKFWGIASAALPLSSFYILVISGFLYFLFFTLCQIFRESV</sequence>